<dbReference type="Proteomes" id="UP001283361">
    <property type="component" value="Unassembled WGS sequence"/>
</dbReference>
<gene>
    <name evidence="1" type="ORF">RRG08_025984</name>
</gene>
<reference evidence="1" key="1">
    <citation type="journal article" date="2023" name="G3 (Bethesda)">
        <title>A reference genome for the long-term kleptoplast-retaining sea slug Elysia crispata morphotype clarki.</title>
        <authorList>
            <person name="Eastman K.E."/>
            <person name="Pendleton A.L."/>
            <person name="Shaikh M.A."/>
            <person name="Suttiyut T."/>
            <person name="Ogas R."/>
            <person name="Tomko P."/>
            <person name="Gavelis G."/>
            <person name="Widhalm J.R."/>
            <person name="Wisecaver J.H."/>
        </authorList>
    </citation>
    <scope>NUCLEOTIDE SEQUENCE</scope>
    <source>
        <strain evidence="1">ECLA1</strain>
    </source>
</reference>
<dbReference type="AlphaFoldDB" id="A0AAE0ZGZ5"/>
<accession>A0AAE0ZGZ5</accession>
<name>A0AAE0ZGZ5_9GAST</name>
<keyword evidence="2" id="KW-1185">Reference proteome</keyword>
<evidence type="ECO:0000313" key="1">
    <source>
        <dbReference type="EMBL" id="KAK3768741.1"/>
    </source>
</evidence>
<proteinExistence type="predicted"/>
<organism evidence="1 2">
    <name type="scientific">Elysia crispata</name>
    <name type="common">lettuce slug</name>
    <dbReference type="NCBI Taxonomy" id="231223"/>
    <lineage>
        <taxon>Eukaryota</taxon>
        <taxon>Metazoa</taxon>
        <taxon>Spiralia</taxon>
        <taxon>Lophotrochozoa</taxon>
        <taxon>Mollusca</taxon>
        <taxon>Gastropoda</taxon>
        <taxon>Heterobranchia</taxon>
        <taxon>Euthyneura</taxon>
        <taxon>Panpulmonata</taxon>
        <taxon>Sacoglossa</taxon>
        <taxon>Placobranchoidea</taxon>
        <taxon>Plakobranchidae</taxon>
        <taxon>Elysia</taxon>
    </lineage>
</organism>
<comment type="caution">
    <text evidence="1">The sequence shown here is derived from an EMBL/GenBank/DDBJ whole genome shotgun (WGS) entry which is preliminary data.</text>
</comment>
<protein>
    <submittedName>
        <fullName evidence="1">Uncharacterized protein</fullName>
    </submittedName>
</protein>
<sequence>MCATLHPALWEEHKYGLDTMCGQDGFPRPLLIQPLHNAEVTETVTDQTRASLIQPFHYTVTETVTDQPTLDAGRTDNPTWRYKLDVTRIPVFIPE</sequence>
<evidence type="ECO:0000313" key="2">
    <source>
        <dbReference type="Proteomes" id="UP001283361"/>
    </source>
</evidence>
<dbReference type="EMBL" id="JAWDGP010004021">
    <property type="protein sequence ID" value="KAK3768741.1"/>
    <property type="molecule type" value="Genomic_DNA"/>
</dbReference>